<dbReference type="AlphaFoldDB" id="A0A0L0TEP5"/>
<evidence type="ECO:0000313" key="2">
    <source>
        <dbReference type="EMBL" id="KNE73328.1"/>
    </source>
</evidence>
<accession>A0A0L0TEP5</accession>
<feature type="region of interest" description="Disordered" evidence="1">
    <location>
        <begin position="41"/>
        <end position="168"/>
    </location>
</feature>
<dbReference type="VEuPathDB" id="FungiDB:AMAG_17553"/>
<dbReference type="Proteomes" id="UP000054350">
    <property type="component" value="Unassembled WGS sequence"/>
</dbReference>
<organism evidence="2 3">
    <name type="scientific">Allomyces macrogynus (strain ATCC 38327)</name>
    <name type="common">Allomyces javanicus var. macrogynus</name>
    <dbReference type="NCBI Taxonomy" id="578462"/>
    <lineage>
        <taxon>Eukaryota</taxon>
        <taxon>Fungi</taxon>
        <taxon>Fungi incertae sedis</taxon>
        <taxon>Blastocladiomycota</taxon>
        <taxon>Blastocladiomycetes</taxon>
        <taxon>Blastocladiales</taxon>
        <taxon>Blastocladiaceae</taxon>
        <taxon>Allomyces</taxon>
    </lineage>
</organism>
<evidence type="ECO:0000256" key="1">
    <source>
        <dbReference type="SAM" id="MobiDB-lite"/>
    </source>
</evidence>
<feature type="region of interest" description="Disordered" evidence="1">
    <location>
        <begin position="190"/>
        <end position="226"/>
    </location>
</feature>
<protein>
    <submittedName>
        <fullName evidence="2">Uncharacterized protein</fullName>
    </submittedName>
</protein>
<feature type="compositionally biased region" description="Polar residues" evidence="1">
    <location>
        <begin position="41"/>
        <end position="50"/>
    </location>
</feature>
<feature type="compositionally biased region" description="Low complexity" evidence="1">
    <location>
        <begin position="212"/>
        <end position="222"/>
    </location>
</feature>
<proteinExistence type="predicted"/>
<sequence>MAPKSPVKLLAGLLGTDKGHRLADKGIARGGESMDSDYVHASTTIASPGSSGKGNDAGTDPGARKCTASPKLKKKPSIFARFASSKHRGRKPSVGGSAPALAAKPDACNNGPHATSVPALTTTGKGRRAAKAALGTSKSTVGSSESMTSATSGSSSGTGTRTSPCKVGSTEARPLVAVVSVDGKLAVLSNVSHAPSPSPAELVQDSRRGTVATSSSSSLAPIAIPPPPPTSNYLEWCAQNNKKRAHPNIEVPEPTAPELALLYTLVLQHFDHHQTPHRAVRPHISVRLLTSAPREWDGG</sequence>
<dbReference type="EMBL" id="GG745395">
    <property type="protein sequence ID" value="KNE73328.1"/>
    <property type="molecule type" value="Genomic_DNA"/>
</dbReference>
<keyword evidence="3" id="KW-1185">Reference proteome</keyword>
<gene>
    <name evidence="2" type="ORF">AMAG_17553</name>
</gene>
<feature type="compositionally biased region" description="Low complexity" evidence="1">
    <location>
        <begin position="131"/>
        <end position="163"/>
    </location>
</feature>
<reference evidence="3" key="2">
    <citation type="submission" date="2009-11" db="EMBL/GenBank/DDBJ databases">
        <title>The Genome Sequence of Allomyces macrogynus strain ATCC 38327.</title>
        <authorList>
            <consortium name="The Broad Institute Genome Sequencing Platform"/>
            <person name="Russ C."/>
            <person name="Cuomo C."/>
            <person name="Shea T."/>
            <person name="Young S.K."/>
            <person name="Zeng Q."/>
            <person name="Koehrsen M."/>
            <person name="Haas B."/>
            <person name="Borodovsky M."/>
            <person name="Guigo R."/>
            <person name="Alvarado L."/>
            <person name="Berlin A."/>
            <person name="Borenstein D."/>
            <person name="Chen Z."/>
            <person name="Engels R."/>
            <person name="Freedman E."/>
            <person name="Gellesch M."/>
            <person name="Goldberg J."/>
            <person name="Griggs A."/>
            <person name="Gujja S."/>
            <person name="Heiman D."/>
            <person name="Hepburn T."/>
            <person name="Howarth C."/>
            <person name="Jen D."/>
            <person name="Larson L."/>
            <person name="Lewis B."/>
            <person name="Mehta T."/>
            <person name="Park D."/>
            <person name="Pearson M."/>
            <person name="Roberts A."/>
            <person name="Saif S."/>
            <person name="Shenoy N."/>
            <person name="Sisk P."/>
            <person name="Stolte C."/>
            <person name="Sykes S."/>
            <person name="Walk T."/>
            <person name="White J."/>
            <person name="Yandava C."/>
            <person name="Burger G."/>
            <person name="Gray M.W."/>
            <person name="Holland P.W.H."/>
            <person name="King N."/>
            <person name="Lang F.B.F."/>
            <person name="Roger A.J."/>
            <person name="Ruiz-Trillo I."/>
            <person name="Lander E."/>
            <person name="Nusbaum C."/>
        </authorList>
    </citation>
    <scope>NUCLEOTIDE SEQUENCE [LARGE SCALE GENOMIC DNA]</scope>
    <source>
        <strain evidence="3">ATCC 38327</strain>
    </source>
</reference>
<evidence type="ECO:0000313" key="3">
    <source>
        <dbReference type="Proteomes" id="UP000054350"/>
    </source>
</evidence>
<reference evidence="2 3" key="1">
    <citation type="submission" date="2009-11" db="EMBL/GenBank/DDBJ databases">
        <title>Annotation of Allomyces macrogynus ATCC 38327.</title>
        <authorList>
            <consortium name="The Broad Institute Genome Sequencing Platform"/>
            <person name="Russ C."/>
            <person name="Cuomo C."/>
            <person name="Burger G."/>
            <person name="Gray M.W."/>
            <person name="Holland P.W.H."/>
            <person name="King N."/>
            <person name="Lang F.B.F."/>
            <person name="Roger A.J."/>
            <person name="Ruiz-Trillo I."/>
            <person name="Young S.K."/>
            <person name="Zeng Q."/>
            <person name="Gargeya S."/>
            <person name="Fitzgerald M."/>
            <person name="Haas B."/>
            <person name="Abouelleil A."/>
            <person name="Alvarado L."/>
            <person name="Arachchi H.M."/>
            <person name="Berlin A."/>
            <person name="Chapman S.B."/>
            <person name="Gearin G."/>
            <person name="Goldberg J."/>
            <person name="Griggs A."/>
            <person name="Gujja S."/>
            <person name="Hansen M."/>
            <person name="Heiman D."/>
            <person name="Howarth C."/>
            <person name="Larimer J."/>
            <person name="Lui A."/>
            <person name="MacDonald P.J.P."/>
            <person name="McCowen C."/>
            <person name="Montmayeur A."/>
            <person name="Murphy C."/>
            <person name="Neiman D."/>
            <person name="Pearson M."/>
            <person name="Priest M."/>
            <person name="Roberts A."/>
            <person name="Saif S."/>
            <person name="Shea T."/>
            <person name="Sisk P."/>
            <person name="Stolte C."/>
            <person name="Sykes S."/>
            <person name="Wortman J."/>
            <person name="Nusbaum C."/>
            <person name="Birren B."/>
        </authorList>
    </citation>
    <scope>NUCLEOTIDE SEQUENCE [LARGE SCALE GENOMIC DNA]</scope>
    <source>
        <strain evidence="2 3">ATCC 38327</strain>
    </source>
</reference>
<name>A0A0L0TEP5_ALLM3</name>